<evidence type="ECO:0000256" key="4">
    <source>
        <dbReference type="ARBA" id="ARBA00023136"/>
    </source>
</evidence>
<evidence type="ECO:0000313" key="10">
    <source>
        <dbReference type="Proteomes" id="UP000256645"/>
    </source>
</evidence>
<evidence type="ECO:0000256" key="7">
    <source>
        <dbReference type="SAM" id="Phobius"/>
    </source>
</evidence>
<feature type="region of interest" description="Disordered" evidence="6">
    <location>
        <begin position="427"/>
        <end position="495"/>
    </location>
</feature>
<reference evidence="9 10" key="1">
    <citation type="journal article" date="2018" name="IMA Fungus">
        <title>IMA Genome-F 9: Draft genome sequence of Annulohypoxylon stygium, Aspergillus mulundensis, Berkeleyomyces basicola (syn. Thielaviopsis basicola), Ceratocystis smalleyi, two Cercospora beticola strains, Coleophoma cylindrospora, Fusarium fracticaudum, Phialophora cf. hyalina, and Morchella septimelata.</title>
        <authorList>
            <person name="Wingfield B.D."/>
            <person name="Bills G.F."/>
            <person name="Dong Y."/>
            <person name="Huang W."/>
            <person name="Nel W.J."/>
            <person name="Swalarsk-Parry B.S."/>
            <person name="Vaghefi N."/>
            <person name="Wilken P.M."/>
            <person name="An Z."/>
            <person name="de Beer Z.W."/>
            <person name="De Vos L."/>
            <person name="Chen L."/>
            <person name="Duong T.A."/>
            <person name="Gao Y."/>
            <person name="Hammerbacher A."/>
            <person name="Kikkert J.R."/>
            <person name="Li Y."/>
            <person name="Li H."/>
            <person name="Li K."/>
            <person name="Li Q."/>
            <person name="Liu X."/>
            <person name="Ma X."/>
            <person name="Naidoo K."/>
            <person name="Pethybridge S.J."/>
            <person name="Sun J."/>
            <person name="Steenkamp E.T."/>
            <person name="van der Nest M.A."/>
            <person name="van Wyk S."/>
            <person name="Wingfield M.J."/>
            <person name="Xiong C."/>
            <person name="Yue Q."/>
            <person name="Zhang X."/>
        </authorList>
    </citation>
    <scope>NUCLEOTIDE SEQUENCE [LARGE SCALE GENOMIC DNA]</scope>
    <source>
        <strain evidence="9 10">BP6252</strain>
    </source>
</reference>
<accession>A0A3D8Q4D0</accession>
<feature type="compositionally biased region" description="Polar residues" evidence="6">
    <location>
        <begin position="479"/>
        <end position="494"/>
    </location>
</feature>
<dbReference type="Pfam" id="PF20684">
    <property type="entry name" value="Fung_rhodopsin"/>
    <property type="match status" value="1"/>
</dbReference>
<feature type="compositionally biased region" description="Polar residues" evidence="6">
    <location>
        <begin position="11"/>
        <end position="25"/>
    </location>
</feature>
<dbReference type="PANTHER" id="PTHR33048">
    <property type="entry name" value="PTH11-LIKE INTEGRAL MEMBRANE PROTEIN (AFU_ORTHOLOGUE AFUA_5G11245)"/>
    <property type="match status" value="1"/>
</dbReference>
<dbReference type="OrthoDB" id="10017208at2759"/>
<sequence length="538" mass="59395">MARLHRATPQRAGSNRSATTATFPSSHPRDRLFPSTRHFHDGENPLLQDISAYRARTLLSLDHPDGSQWSQWHRTAVRRETHSGQLQPWPLKEKPASHYLEQIGHGRANIHAEWGYAGPELTSQARRDTEALLLEYFALASARFHCYLSFTMAAIDLTASRQAELRTTSIAIVLLAVVFVALRFTSRWMKGFGIGKDDVTMIIALIFLFAAFADCMIGIHYGLGRHAAALSTPDIISYAKTLMAFECLYVTCICFTKLSLLMMYCRIFPTREIKLGAYILGSLSIGWCISIIMVSVFQCTPVAKTWNPTLPGHCINLKGSFIGNAIPNILTDAAILALPMPQVWHLHTSVLQKCQLSFVFLLGSFVIFTSIYRFTTLFQFQSSDVTWTLATAETWCVVESASGIISACLPTLGPLVQLATRSLGISTGGRSTRTPSAGTNLQTIGGSGSKNLSKNVSSGNFEDSKRSKGSRPFQRLHGDQQQWSQTSGKMTSSVAGFDKRDAASVSSDEVPLHVIRIKTDLEWSHSGKQTPEPEPRGY</sequence>
<dbReference type="EMBL" id="PDLM01000034">
    <property type="protein sequence ID" value="RDW56691.1"/>
    <property type="molecule type" value="Genomic_DNA"/>
</dbReference>
<keyword evidence="10" id="KW-1185">Reference proteome</keyword>
<feature type="transmembrane region" description="Helical" evidence="7">
    <location>
        <begin position="243"/>
        <end position="265"/>
    </location>
</feature>
<dbReference type="PANTHER" id="PTHR33048:SF47">
    <property type="entry name" value="INTEGRAL MEMBRANE PROTEIN-RELATED"/>
    <property type="match status" value="1"/>
</dbReference>
<name>A0A3D8Q4D0_9HELO</name>
<comment type="caution">
    <text evidence="9">The sequence shown here is derived from an EMBL/GenBank/DDBJ whole genome shotgun (WGS) entry which is preliminary data.</text>
</comment>
<evidence type="ECO:0000259" key="8">
    <source>
        <dbReference type="Pfam" id="PF20684"/>
    </source>
</evidence>
<organism evidence="9 10">
    <name type="scientific">Coleophoma cylindrospora</name>
    <dbReference type="NCBI Taxonomy" id="1849047"/>
    <lineage>
        <taxon>Eukaryota</taxon>
        <taxon>Fungi</taxon>
        <taxon>Dikarya</taxon>
        <taxon>Ascomycota</taxon>
        <taxon>Pezizomycotina</taxon>
        <taxon>Leotiomycetes</taxon>
        <taxon>Helotiales</taxon>
        <taxon>Dermateaceae</taxon>
        <taxon>Coleophoma</taxon>
    </lineage>
</organism>
<keyword evidence="2 7" id="KW-0812">Transmembrane</keyword>
<evidence type="ECO:0000256" key="1">
    <source>
        <dbReference type="ARBA" id="ARBA00004141"/>
    </source>
</evidence>
<proteinExistence type="inferred from homology"/>
<dbReference type="STRING" id="1849047.A0A3D8Q4D0"/>
<dbReference type="GO" id="GO:0016020">
    <property type="term" value="C:membrane"/>
    <property type="evidence" value="ECO:0007669"/>
    <property type="project" value="UniProtKB-SubCell"/>
</dbReference>
<comment type="similarity">
    <text evidence="5">Belongs to the SAT4 family.</text>
</comment>
<feature type="transmembrane region" description="Helical" evidence="7">
    <location>
        <begin position="277"/>
        <end position="297"/>
    </location>
</feature>
<feature type="transmembrane region" description="Helical" evidence="7">
    <location>
        <begin position="198"/>
        <end position="223"/>
    </location>
</feature>
<evidence type="ECO:0000256" key="3">
    <source>
        <dbReference type="ARBA" id="ARBA00022989"/>
    </source>
</evidence>
<keyword evidence="3 7" id="KW-1133">Transmembrane helix</keyword>
<feature type="transmembrane region" description="Helical" evidence="7">
    <location>
        <begin position="167"/>
        <end position="186"/>
    </location>
</feature>
<comment type="subcellular location">
    <subcellularLocation>
        <location evidence="1">Membrane</location>
        <topology evidence="1">Multi-pass membrane protein</topology>
    </subcellularLocation>
</comment>
<evidence type="ECO:0000256" key="5">
    <source>
        <dbReference type="ARBA" id="ARBA00038359"/>
    </source>
</evidence>
<feature type="region of interest" description="Disordered" evidence="6">
    <location>
        <begin position="519"/>
        <end position="538"/>
    </location>
</feature>
<dbReference type="Proteomes" id="UP000256645">
    <property type="component" value="Unassembled WGS sequence"/>
</dbReference>
<dbReference type="InterPro" id="IPR052337">
    <property type="entry name" value="SAT4-like"/>
</dbReference>
<feature type="compositionally biased region" description="Polar residues" evidence="6">
    <location>
        <begin position="427"/>
        <end position="461"/>
    </location>
</feature>
<feature type="transmembrane region" description="Helical" evidence="7">
    <location>
        <begin position="356"/>
        <end position="374"/>
    </location>
</feature>
<evidence type="ECO:0000256" key="2">
    <source>
        <dbReference type="ARBA" id="ARBA00022692"/>
    </source>
</evidence>
<feature type="region of interest" description="Disordered" evidence="6">
    <location>
        <begin position="1"/>
        <end position="31"/>
    </location>
</feature>
<dbReference type="AlphaFoldDB" id="A0A3D8Q4D0"/>
<evidence type="ECO:0000313" key="9">
    <source>
        <dbReference type="EMBL" id="RDW56691.1"/>
    </source>
</evidence>
<gene>
    <name evidence="9" type="ORF">BP6252_14043</name>
</gene>
<feature type="domain" description="Rhodopsin" evidence="8">
    <location>
        <begin position="182"/>
        <end position="417"/>
    </location>
</feature>
<protein>
    <recommendedName>
        <fullName evidence="8">Rhodopsin domain-containing protein</fullName>
    </recommendedName>
</protein>
<feature type="transmembrane region" description="Helical" evidence="7">
    <location>
        <begin position="133"/>
        <end position="155"/>
    </location>
</feature>
<evidence type="ECO:0000256" key="6">
    <source>
        <dbReference type="SAM" id="MobiDB-lite"/>
    </source>
</evidence>
<keyword evidence="4 7" id="KW-0472">Membrane</keyword>
<dbReference type="InterPro" id="IPR049326">
    <property type="entry name" value="Rhodopsin_dom_fungi"/>
</dbReference>